<keyword evidence="4" id="KW-1185">Reference proteome</keyword>
<sequence length="357" mass="41452">MTDNQLKPTDEKSNEKSLSPISNEEVISESLTIEETEQQLVDDVDVAVADEKEEKITDQAAETITTEIPRTTEAESYYQNKMADRDETQRLIEISERELADLKLRKALMESDFENLLKEYQRLIIPQVDISVIAKKTLLEYFSYELLQPLHSVGLQQTNSYDIWQSKHFLIKYSLDNNENLMLSFKMNPIDPRFTTDFMHLMTVKPEAMVVTVEDDQVLELIRLWYVERVFSLNQLSLINFDLNQLLAHVRELGFTVEPSLLDNAQPLQVPLESTFSLDGAVLDDIFITTMENPDYDFEQQTEGRYRVLLDQGQTITISDGQAHQTNLFIDSNNRRRSLLDFFTTYPFLVPLMVRQN</sequence>
<protein>
    <recommendedName>
        <fullName evidence="5">Type II secretion system protein GspE N-terminal domain-containing protein</fullName>
    </recommendedName>
</protein>
<evidence type="ECO:0000313" key="4">
    <source>
        <dbReference type="Proteomes" id="UP001429357"/>
    </source>
</evidence>
<dbReference type="RefSeq" id="WP_161869176.1">
    <property type="nucleotide sequence ID" value="NZ_MAEI02000001.1"/>
</dbReference>
<comment type="caution">
    <text evidence="3">The sequence shown here is derived from an EMBL/GenBank/DDBJ whole genome shotgun (WGS) entry which is preliminary data.</text>
</comment>
<feature type="coiled-coil region" evidence="1">
    <location>
        <begin position="85"/>
        <end position="119"/>
    </location>
</feature>
<feature type="region of interest" description="Disordered" evidence="2">
    <location>
        <begin position="1"/>
        <end position="25"/>
    </location>
</feature>
<evidence type="ECO:0008006" key="5">
    <source>
        <dbReference type="Google" id="ProtNLM"/>
    </source>
</evidence>
<organism evidence="3 4">
    <name type="scientific">Enterococcus diestrammenae</name>
    <dbReference type="NCBI Taxonomy" id="1155073"/>
    <lineage>
        <taxon>Bacteria</taxon>
        <taxon>Bacillati</taxon>
        <taxon>Bacillota</taxon>
        <taxon>Bacilli</taxon>
        <taxon>Lactobacillales</taxon>
        <taxon>Enterococcaceae</taxon>
        <taxon>Enterococcus</taxon>
    </lineage>
</organism>
<evidence type="ECO:0000256" key="2">
    <source>
        <dbReference type="SAM" id="MobiDB-lite"/>
    </source>
</evidence>
<gene>
    <name evidence="3" type="ORF">BAU18_001474</name>
</gene>
<evidence type="ECO:0000256" key="1">
    <source>
        <dbReference type="SAM" id="Coils"/>
    </source>
</evidence>
<name>A0ABV0F5J2_9ENTE</name>
<evidence type="ECO:0000313" key="3">
    <source>
        <dbReference type="EMBL" id="MEO1781881.1"/>
    </source>
</evidence>
<proteinExistence type="predicted"/>
<reference evidence="4" key="1">
    <citation type="submission" date="2016-06" db="EMBL/GenBank/DDBJ databases">
        <title>Four novel species of enterococci isolated from chicken manure.</title>
        <authorList>
            <person name="Van Tyne D."/>
        </authorList>
    </citation>
    <scope>NUCLEOTIDE SEQUENCE [LARGE SCALE GENOMIC DNA]</scope>
    <source>
        <strain evidence="4">JM9A</strain>
    </source>
</reference>
<dbReference type="Proteomes" id="UP001429357">
    <property type="component" value="Unassembled WGS sequence"/>
</dbReference>
<keyword evidence="1" id="KW-0175">Coiled coil</keyword>
<reference evidence="3 4" key="2">
    <citation type="submission" date="2024-02" db="EMBL/GenBank/DDBJ databases">
        <title>The Genome Sequence of Enterococcus diestrammenae JM9A.</title>
        <authorList>
            <person name="Earl A."/>
            <person name="Manson A."/>
            <person name="Gilmore M."/>
            <person name="Sanders J."/>
            <person name="Shea T."/>
            <person name="Howe W."/>
            <person name="Livny J."/>
            <person name="Cuomo C."/>
            <person name="Neafsey D."/>
            <person name="Birren B."/>
        </authorList>
    </citation>
    <scope>NUCLEOTIDE SEQUENCE [LARGE SCALE GENOMIC DNA]</scope>
    <source>
        <strain evidence="3 4">JM9A</strain>
    </source>
</reference>
<accession>A0ABV0F5J2</accession>
<dbReference type="EMBL" id="MAEI02000001">
    <property type="protein sequence ID" value="MEO1781881.1"/>
    <property type="molecule type" value="Genomic_DNA"/>
</dbReference>